<gene>
    <name evidence="1" type="ORF">O181_026832</name>
</gene>
<dbReference type="OrthoDB" id="6776860at2759"/>
<accession>A0A9Q3CNU0</accession>
<dbReference type="InterPro" id="IPR050951">
    <property type="entry name" value="Retrovirus_Pol_polyprotein"/>
</dbReference>
<protein>
    <recommendedName>
        <fullName evidence="3">Reverse transcriptase domain-containing protein</fullName>
    </recommendedName>
</protein>
<reference evidence="1" key="1">
    <citation type="submission" date="2021-03" db="EMBL/GenBank/DDBJ databases">
        <title>Draft genome sequence of rust myrtle Austropuccinia psidii MF-1, a brazilian biotype.</title>
        <authorList>
            <person name="Quecine M.C."/>
            <person name="Pachon D.M.R."/>
            <person name="Bonatelli M.L."/>
            <person name="Correr F.H."/>
            <person name="Franceschini L.M."/>
            <person name="Leite T.F."/>
            <person name="Margarido G.R.A."/>
            <person name="Almeida C.A."/>
            <person name="Ferrarezi J.A."/>
            <person name="Labate C.A."/>
        </authorList>
    </citation>
    <scope>NUCLEOTIDE SEQUENCE</scope>
    <source>
        <strain evidence="1">MF-1</strain>
    </source>
</reference>
<dbReference type="EMBL" id="AVOT02008982">
    <property type="protein sequence ID" value="MBW0487117.1"/>
    <property type="molecule type" value="Genomic_DNA"/>
</dbReference>
<dbReference type="InterPro" id="IPR043502">
    <property type="entry name" value="DNA/RNA_pol_sf"/>
</dbReference>
<dbReference type="PANTHER" id="PTHR37984:SF5">
    <property type="entry name" value="PROTEIN NYNRIN-LIKE"/>
    <property type="match status" value="1"/>
</dbReference>
<evidence type="ECO:0008006" key="3">
    <source>
        <dbReference type="Google" id="ProtNLM"/>
    </source>
</evidence>
<dbReference type="InterPro" id="IPR043128">
    <property type="entry name" value="Rev_trsase/Diguanyl_cyclase"/>
</dbReference>
<name>A0A9Q3CNU0_9BASI</name>
<sequence length="333" mass="38861">MSWLLEHKDRLTNLNPDRSGTMVHKMRLRKCGGDLEHAIRSRYIEHLSTKDYIIAIEDITKREKRFRYCYKPPTENNISGEPISREKPNKPQYRDLLKFQKCGSKSHFSNIYPRKEGLMTKSLKIMEKPKKEMKPYPPLSRRKANPETPRAREELEFHIDELMKLGVLQSFGHNEEVEVTAPVIDTQNNDKSRIVGDFRAFNTYRISQRYPISRIHETLSQLYKASFITSMDAPKGFHQSFLTPHFRKLLKIIAYCGIYKYLRIPSEIKNSPAHYRRIHKSGNINKDFDGLSIWASPNTSDNPSYPPENSESQIQIEVIDITDLGEGFSEEAR</sequence>
<dbReference type="Proteomes" id="UP000765509">
    <property type="component" value="Unassembled WGS sequence"/>
</dbReference>
<keyword evidence="2" id="KW-1185">Reference proteome</keyword>
<evidence type="ECO:0000313" key="2">
    <source>
        <dbReference type="Proteomes" id="UP000765509"/>
    </source>
</evidence>
<organism evidence="1 2">
    <name type="scientific">Austropuccinia psidii MF-1</name>
    <dbReference type="NCBI Taxonomy" id="1389203"/>
    <lineage>
        <taxon>Eukaryota</taxon>
        <taxon>Fungi</taxon>
        <taxon>Dikarya</taxon>
        <taxon>Basidiomycota</taxon>
        <taxon>Pucciniomycotina</taxon>
        <taxon>Pucciniomycetes</taxon>
        <taxon>Pucciniales</taxon>
        <taxon>Sphaerophragmiaceae</taxon>
        <taxon>Austropuccinia</taxon>
    </lineage>
</organism>
<dbReference type="PANTHER" id="PTHR37984">
    <property type="entry name" value="PROTEIN CBG26694"/>
    <property type="match status" value="1"/>
</dbReference>
<proteinExistence type="predicted"/>
<dbReference type="SUPFAM" id="SSF56672">
    <property type="entry name" value="DNA/RNA polymerases"/>
    <property type="match status" value="1"/>
</dbReference>
<dbReference type="AlphaFoldDB" id="A0A9Q3CNU0"/>
<comment type="caution">
    <text evidence="1">The sequence shown here is derived from an EMBL/GenBank/DDBJ whole genome shotgun (WGS) entry which is preliminary data.</text>
</comment>
<dbReference type="Gene3D" id="3.30.70.270">
    <property type="match status" value="1"/>
</dbReference>
<evidence type="ECO:0000313" key="1">
    <source>
        <dbReference type="EMBL" id="MBW0487117.1"/>
    </source>
</evidence>
<dbReference type="Gene3D" id="3.10.10.10">
    <property type="entry name" value="HIV Type 1 Reverse Transcriptase, subunit A, domain 1"/>
    <property type="match status" value="1"/>
</dbReference>